<dbReference type="GO" id="GO:0046872">
    <property type="term" value="F:metal ion binding"/>
    <property type="evidence" value="ECO:0007669"/>
    <property type="project" value="UniProtKB-KW"/>
</dbReference>
<feature type="binding site" evidence="5">
    <location>
        <position position="246"/>
    </location>
    <ligand>
        <name>Zn(2+)</name>
        <dbReference type="ChEBI" id="CHEBI:29105"/>
        <label>2</label>
    </ligand>
</feature>
<feature type="binding site" evidence="5">
    <location>
        <position position="389"/>
    </location>
    <ligand>
        <name>Zn(2+)</name>
        <dbReference type="ChEBI" id="CHEBI:29105"/>
        <label>1</label>
    </ligand>
</feature>
<dbReference type="CDD" id="cd00077">
    <property type="entry name" value="HDc"/>
    <property type="match status" value="1"/>
</dbReference>
<feature type="compositionally biased region" description="Polar residues" evidence="7">
    <location>
        <begin position="31"/>
        <end position="42"/>
    </location>
</feature>
<evidence type="ECO:0000256" key="6">
    <source>
        <dbReference type="RuleBase" id="RU363067"/>
    </source>
</evidence>
<gene>
    <name evidence="9" type="ORF">D915_008577</name>
</gene>
<keyword evidence="2 6" id="KW-0378">Hydrolase</keyword>
<evidence type="ECO:0000256" key="5">
    <source>
        <dbReference type="PIRSR" id="PIRSR623088-3"/>
    </source>
</evidence>
<dbReference type="EC" id="3.1.4.-" evidence="6"/>
<protein>
    <recommendedName>
        <fullName evidence="6">Phosphodiesterase</fullName>
        <ecNumber evidence="6">3.1.4.-</ecNumber>
    </recommendedName>
</protein>
<feature type="region of interest" description="Disordered" evidence="7">
    <location>
        <begin position="1"/>
        <end position="42"/>
    </location>
</feature>
<feature type="domain" description="PDEase" evidence="8">
    <location>
        <begin position="111"/>
        <end position="482"/>
    </location>
</feature>
<dbReference type="EMBL" id="JXXN02004506">
    <property type="protein sequence ID" value="THD20539.1"/>
    <property type="molecule type" value="Genomic_DNA"/>
</dbReference>
<dbReference type="GO" id="GO:0007165">
    <property type="term" value="P:signal transduction"/>
    <property type="evidence" value="ECO:0007669"/>
    <property type="project" value="InterPro"/>
</dbReference>
<dbReference type="InterPro" id="IPR036971">
    <property type="entry name" value="PDEase_catalytic_dom_sf"/>
</dbReference>
<dbReference type="Gene3D" id="1.10.1300.10">
    <property type="entry name" value="3'5'-cyclic nucleotide phosphodiesterase, catalytic domain"/>
    <property type="match status" value="1"/>
</dbReference>
<evidence type="ECO:0000313" key="9">
    <source>
        <dbReference type="EMBL" id="THD20539.1"/>
    </source>
</evidence>
<dbReference type="Pfam" id="PF00233">
    <property type="entry name" value="PDEase_I"/>
    <property type="match status" value="1"/>
</dbReference>
<evidence type="ECO:0000256" key="7">
    <source>
        <dbReference type="SAM" id="MobiDB-lite"/>
    </source>
</evidence>
<dbReference type="GO" id="GO:0004114">
    <property type="term" value="F:3',5'-cyclic-nucleotide phosphodiesterase activity"/>
    <property type="evidence" value="ECO:0007669"/>
    <property type="project" value="InterPro"/>
</dbReference>
<keyword evidence="1 5" id="KW-0479">Metal-binding</keyword>
<dbReference type="PRINTS" id="PR00387">
    <property type="entry name" value="PDIESTERASE1"/>
</dbReference>
<name>A0A4E0QYL0_FASHE</name>
<dbReference type="InterPro" id="IPR023088">
    <property type="entry name" value="PDEase"/>
</dbReference>
<dbReference type="SUPFAM" id="SSF109604">
    <property type="entry name" value="HD-domain/PDEase-like"/>
    <property type="match status" value="1"/>
</dbReference>
<dbReference type="PROSITE" id="PS51845">
    <property type="entry name" value="PDEASE_I_2"/>
    <property type="match status" value="1"/>
</dbReference>
<feature type="binding site" evidence="4">
    <location>
        <position position="440"/>
    </location>
    <ligand>
        <name>AMP</name>
        <dbReference type="ChEBI" id="CHEBI:456215"/>
    </ligand>
</feature>
<feature type="binding site" evidence="4">
    <location>
        <position position="246"/>
    </location>
    <ligand>
        <name>AMP</name>
        <dbReference type="ChEBI" id="CHEBI:456215"/>
    </ligand>
</feature>
<evidence type="ECO:0000313" key="10">
    <source>
        <dbReference type="Proteomes" id="UP000230066"/>
    </source>
</evidence>
<dbReference type="InterPro" id="IPR023174">
    <property type="entry name" value="PDEase_CS"/>
</dbReference>
<evidence type="ECO:0000256" key="2">
    <source>
        <dbReference type="ARBA" id="ARBA00022801"/>
    </source>
</evidence>
<evidence type="ECO:0000256" key="4">
    <source>
        <dbReference type="PIRSR" id="PIRSR623088-2"/>
    </source>
</evidence>
<feature type="binding site" evidence="5">
    <location>
        <position position="246"/>
    </location>
    <ligand>
        <name>Zn(2+)</name>
        <dbReference type="ChEBI" id="CHEBI:29105"/>
        <label>1</label>
    </ligand>
</feature>
<dbReference type="PROSITE" id="PS00126">
    <property type="entry name" value="PDEASE_I_1"/>
    <property type="match status" value="1"/>
</dbReference>
<dbReference type="PANTHER" id="PTHR11347">
    <property type="entry name" value="CYCLIC NUCLEOTIDE PHOSPHODIESTERASE"/>
    <property type="match status" value="1"/>
</dbReference>
<feature type="binding site" evidence="5">
    <location>
        <position position="209"/>
    </location>
    <ligand>
        <name>Zn(2+)</name>
        <dbReference type="ChEBI" id="CHEBI:29105"/>
        <label>1</label>
    </ligand>
</feature>
<feature type="compositionally biased region" description="Polar residues" evidence="7">
    <location>
        <begin position="486"/>
        <end position="504"/>
    </location>
</feature>
<dbReference type="AlphaFoldDB" id="A0A4E0QYL0"/>
<keyword evidence="10" id="KW-1185">Reference proteome</keyword>
<comment type="similarity">
    <text evidence="6">Belongs to the cyclic nucleotide phosphodiesterase family.</text>
</comment>
<evidence type="ECO:0000259" key="8">
    <source>
        <dbReference type="PROSITE" id="PS51845"/>
    </source>
</evidence>
<dbReference type="Proteomes" id="UP000230066">
    <property type="component" value="Unassembled WGS sequence"/>
</dbReference>
<comment type="cofactor">
    <cofactor evidence="6">
        <name>a divalent metal cation</name>
        <dbReference type="ChEBI" id="CHEBI:60240"/>
    </cofactor>
    <text evidence="6">Binds 2 divalent metal cations per subunit. Site 1 may preferentially bind zinc ions, while site 2 has a preference for magnesium and/or manganese ions.</text>
</comment>
<feature type="active site" description="Proton donor" evidence="3">
    <location>
        <position position="205"/>
    </location>
</feature>
<feature type="region of interest" description="Disordered" evidence="7">
    <location>
        <begin position="484"/>
        <end position="517"/>
    </location>
</feature>
<feature type="binding site" evidence="4">
    <location>
        <position position="389"/>
    </location>
    <ligand>
        <name>AMP</name>
        <dbReference type="ChEBI" id="CHEBI:456215"/>
    </ligand>
</feature>
<feature type="binding site" evidence="4">
    <location>
        <begin position="205"/>
        <end position="209"/>
    </location>
    <ligand>
        <name>AMP</name>
        <dbReference type="ChEBI" id="CHEBI:456215"/>
    </ligand>
</feature>
<sequence length="690" mass="76284">MLRRSGSRFGTRSSPTKSEGLAVSDHHPSVITPNHSASPSSDVQFPVSNINGVCATQPRASANNNTTPYAFPSVQNEQQTSTPEPVRHVLGLIESELLRYPCDPGHVAGQPVHGRSKCIQVAVSDCKRVCCQYFCLRSKRITEKIRTSLGSHTFNNWLHSDAQLICYLTFMFTDLNLPQLCHFPVEVLETWLLAVYRRYNDVPFHNFKHAFMVTQMMYAIIKQADLVSCLAPLDLLILLFSAISHDLDHPGYTNSYQVNRRSWLALRYNDVSPLENHHCAVAFDLVSIPATNILVGLSQSEYLWFRKAVIRCILATDMATHRDCVDEFRAVLRKLLPTSSTVPALSENCTLSDDLRRGSLDRTEQLRVRLAEDPDSRIVVLFILLKTCDISNEVRPTPVADPWLDCLLDEFFAQARTEKFLGLPVLPHMDPDKVTRAGSQIGFIEFLLVPLLQDLCTLFPGLKSLENSAKERILYFELMERESEKSGTQQANPVPLDPSSSSKCLPSEPDAEVDSVQPVRTSSNATAFWLLPRLTDPVSHRGNKLRCLSTPVRPDLTSIAFQSSLDVPSQTTEPVVSRCKCRYSTDELPTGLHGSLLFSARDTVGSKRHHSQQQESVISALFQSDPAYSNKQQVKPDTEPLLSESVAVVAAAVAAAAAAAVASQTTPSTGAVPTEVSRRSSTGSMVAAII</sequence>
<proteinExistence type="inferred from homology"/>
<dbReference type="InterPro" id="IPR003607">
    <property type="entry name" value="HD/PDEase_dom"/>
</dbReference>
<accession>A0A4E0QYL0</accession>
<reference evidence="9" key="1">
    <citation type="submission" date="2019-03" db="EMBL/GenBank/DDBJ databases">
        <title>Improved annotation for the trematode Fasciola hepatica.</title>
        <authorList>
            <person name="Choi Y.-J."/>
            <person name="Martin J."/>
            <person name="Mitreva M."/>
        </authorList>
    </citation>
    <scope>NUCLEOTIDE SEQUENCE [LARGE SCALE GENOMIC DNA]</scope>
</reference>
<evidence type="ECO:0000256" key="3">
    <source>
        <dbReference type="PIRSR" id="PIRSR623088-1"/>
    </source>
</evidence>
<organism evidence="9 10">
    <name type="scientific">Fasciola hepatica</name>
    <name type="common">Liver fluke</name>
    <dbReference type="NCBI Taxonomy" id="6192"/>
    <lineage>
        <taxon>Eukaryota</taxon>
        <taxon>Metazoa</taxon>
        <taxon>Spiralia</taxon>
        <taxon>Lophotrochozoa</taxon>
        <taxon>Platyhelminthes</taxon>
        <taxon>Trematoda</taxon>
        <taxon>Digenea</taxon>
        <taxon>Plagiorchiida</taxon>
        <taxon>Echinostomata</taxon>
        <taxon>Echinostomatoidea</taxon>
        <taxon>Fasciolidae</taxon>
        <taxon>Fasciola</taxon>
    </lineage>
</organism>
<evidence type="ECO:0000256" key="1">
    <source>
        <dbReference type="ARBA" id="ARBA00022723"/>
    </source>
</evidence>
<dbReference type="InterPro" id="IPR002073">
    <property type="entry name" value="PDEase_catalytic_dom"/>
</dbReference>
<feature type="binding site" evidence="5">
    <location>
        <position position="245"/>
    </location>
    <ligand>
        <name>Zn(2+)</name>
        <dbReference type="ChEBI" id="CHEBI:29105"/>
        <label>1</label>
    </ligand>
</feature>
<comment type="caution">
    <text evidence="9">The sequence shown here is derived from an EMBL/GenBank/DDBJ whole genome shotgun (WGS) entry which is preliminary data.</text>
</comment>